<dbReference type="RefSeq" id="WP_264325917.1">
    <property type="nucleotide sequence ID" value="NZ_JADEXQ010000052.1"/>
</dbReference>
<dbReference type="AlphaFoldDB" id="A0A928VNU3"/>
<sequence>MNKQRVPCQLKLPKGLSHQGRFKSIDDATEELMLAEQLPNERLRRKRTEYHFTPLTRFAVRRRSTAPFGCCIRQTQQAAGN</sequence>
<organism evidence="1 2">
    <name type="scientific">Romeriopsis navalis LEGE 11480</name>
    <dbReference type="NCBI Taxonomy" id="2777977"/>
    <lineage>
        <taxon>Bacteria</taxon>
        <taxon>Bacillati</taxon>
        <taxon>Cyanobacteriota</taxon>
        <taxon>Cyanophyceae</taxon>
        <taxon>Leptolyngbyales</taxon>
        <taxon>Leptolyngbyaceae</taxon>
        <taxon>Romeriopsis</taxon>
        <taxon>Romeriopsis navalis</taxon>
    </lineage>
</organism>
<gene>
    <name evidence="1" type="ORF">IQ266_15240</name>
</gene>
<comment type="caution">
    <text evidence="1">The sequence shown here is derived from an EMBL/GenBank/DDBJ whole genome shotgun (WGS) entry which is preliminary data.</text>
</comment>
<name>A0A928VNU3_9CYAN</name>
<proteinExistence type="predicted"/>
<keyword evidence="2" id="KW-1185">Reference proteome</keyword>
<reference evidence="1" key="1">
    <citation type="submission" date="2020-10" db="EMBL/GenBank/DDBJ databases">
        <authorList>
            <person name="Castelo-Branco R."/>
            <person name="Eusebio N."/>
            <person name="Adriana R."/>
            <person name="Vieira A."/>
            <person name="Brugerolle De Fraissinette N."/>
            <person name="Rezende De Castro R."/>
            <person name="Schneider M.P."/>
            <person name="Vasconcelos V."/>
            <person name="Leao P.N."/>
        </authorList>
    </citation>
    <scope>NUCLEOTIDE SEQUENCE</scope>
    <source>
        <strain evidence="1">LEGE 11480</strain>
    </source>
</reference>
<evidence type="ECO:0000313" key="2">
    <source>
        <dbReference type="Proteomes" id="UP000625316"/>
    </source>
</evidence>
<dbReference type="Proteomes" id="UP000625316">
    <property type="component" value="Unassembled WGS sequence"/>
</dbReference>
<accession>A0A928VNU3</accession>
<evidence type="ECO:0000313" key="1">
    <source>
        <dbReference type="EMBL" id="MBE9031088.1"/>
    </source>
</evidence>
<dbReference type="EMBL" id="JADEXQ010000052">
    <property type="protein sequence ID" value="MBE9031088.1"/>
    <property type="molecule type" value="Genomic_DNA"/>
</dbReference>
<protein>
    <submittedName>
        <fullName evidence="1">Uncharacterized protein</fullName>
    </submittedName>
</protein>